<accession>A0A5D0RFY3</accession>
<reference evidence="1 2" key="1">
    <citation type="submission" date="2019-08" db="EMBL/GenBank/DDBJ databases">
        <title>Genomes of Antarctic Bizionia species.</title>
        <authorList>
            <person name="Bowman J.P."/>
        </authorList>
    </citation>
    <scope>NUCLEOTIDE SEQUENCE [LARGE SCALE GENOMIC DNA]</scope>
    <source>
        <strain evidence="1 2">ADA-4</strain>
    </source>
</reference>
<protein>
    <submittedName>
        <fullName evidence="1">Uncharacterized protein</fullName>
    </submittedName>
</protein>
<dbReference type="Proteomes" id="UP000323720">
    <property type="component" value="Unassembled WGS sequence"/>
</dbReference>
<gene>
    <name evidence="1" type="ORF">ES674_02120</name>
</gene>
<proteinExistence type="predicted"/>
<name>A0A5D0RFY3_9FLAO</name>
<evidence type="ECO:0000313" key="1">
    <source>
        <dbReference type="EMBL" id="TYB79886.1"/>
    </source>
</evidence>
<keyword evidence="2" id="KW-1185">Reference proteome</keyword>
<dbReference type="OrthoDB" id="663842at2"/>
<evidence type="ECO:0000313" key="2">
    <source>
        <dbReference type="Proteomes" id="UP000323720"/>
    </source>
</evidence>
<dbReference type="EMBL" id="VSKK01000001">
    <property type="protein sequence ID" value="TYB79886.1"/>
    <property type="molecule type" value="Genomic_DNA"/>
</dbReference>
<sequence>MRQAYKDAAQSPEKVEAFYNSMKSVSKTDNMALVGYKGASIALKARSGKTLKDKKDGFIEGVGFIEFAIEKESNNIELRFIRLGIQENTPKILKYNQAIETDKQFILKQFKFISSNNLKNHLKDYILQSDSFTSEEKSVISGR</sequence>
<comment type="caution">
    <text evidence="1">The sequence shown here is derived from an EMBL/GenBank/DDBJ whole genome shotgun (WGS) entry which is preliminary data.</text>
</comment>
<dbReference type="AlphaFoldDB" id="A0A5D0RFY3"/>
<organism evidence="1 2">
    <name type="scientific">Bizionia myxarmorum</name>
    <dbReference type="NCBI Taxonomy" id="291186"/>
    <lineage>
        <taxon>Bacteria</taxon>
        <taxon>Pseudomonadati</taxon>
        <taxon>Bacteroidota</taxon>
        <taxon>Flavobacteriia</taxon>
        <taxon>Flavobacteriales</taxon>
        <taxon>Flavobacteriaceae</taxon>
        <taxon>Bizionia</taxon>
    </lineage>
</organism>